<dbReference type="InterPro" id="IPR011527">
    <property type="entry name" value="ABC1_TM_dom"/>
</dbReference>
<dbReference type="FunFam" id="1.20.1560.10:FF:000013">
    <property type="entry name" value="ABC transporter C family member 2"/>
    <property type="match status" value="1"/>
</dbReference>
<dbReference type="PANTHER" id="PTHR24223">
    <property type="entry name" value="ATP-BINDING CASSETTE SUB-FAMILY C"/>
    <property type="match status" value="1"/>
</dbReference>
<feature type="transmembrane region" description="Helical" evidence="10">
    <location>
        <begin position="290"/>
        <end position="312"/>
    </location>
</feature>
<evidence type="ECO:0000256" key="4">
    <source>
        <dbReference type="ARBA" id="ARBA00022737"/>
    </source>
</evidence>
<feature type="region of interest" description="Disordered" evidence="9">
    <location>
        <begin position="1349"/>
        <end position="1392"/>
    </location>
</feature>
<feature type="domain" description="ABC transmembrane type-1" evidence="12">
    <location>
        <begin position="901"/>
        <end position="1179"/>
    </location>
</feature>
<keyword evidence="7 10" id="KW-1133">Transmembrane helix</keyword>
<comment type="caution">
    <text evidence="13">The sequence shown here is derived from an EMBL/GenBank/DDBJ whole genome shotgun (WGS) entry which is preliminary data.</text>
</comment>
<keyword evidence="4" id="KW-0677">Repeat</keyword>
<sequence length="1567" mass="173046">MMASEFVWPWDQGPDLSRREVVLETWDTAPSNGSSVEWIDTASRIAQSGKPQLVLVFGVILWVAASAGPRARRVDGVARPKASRIRPLYEIVAQLTRAAALALLIVTAVRDPTQWINTAPVALAFLLGLTRLSNSLRWRHTALHQVNVLIVSSFAVLAAEFLLPNLKLHGDHEIDRIQLAAICTLGASIVVAVFTPREWIPPVVEKAEDYDLPEFKPNPEETCSWFVRYLTFEYMFPLIWTAWRRDLSMDDLFPLPWYDDPLVLLRKITKSREKNKTTLRTIFGFQRAQLLTMCWWIAMTHVLSMLTPFTMYQLLEYIDNPADAVLHPSVWLILLFVIPIMRSMAFQQYVFTSTRLVVRCKSAMTQELYHRAMSCMELEEDVINSIATRGAKEDRGPQSTSAGRLANLMSSDLDAIFRMRDSTLGIIGVPISILLTGFALWKVTGWPGLVGMSMVILASPLPIWLSRLMNKAQRKIKIAQDSRISLITEYLGSIKPIKYFAWEDAVFDRVQTARAEEQNQLWHLDVFATLIGKTSDLYPIVALLVTFALYTGVLGQPLTAAVAFTTLSLVNQMRRNLSIMTWVTRTLTDAFISLDRLDRYFANTEPLQRYPKGPLVVQNATFRRTRNASFRLRDISVDFVEGGLNVISGQSGSGKTSLLLAMLGELVLESGSVTSPGDIAFASQSAWLQNETIRENIIFNSPFEQARYDRVIEACCFGPDLKELSKGDQTDIGENGTILSGGQKSRVALARALYSKASVVFLDDIFSALDAKTAAAVWDHCFCTDMLKGRTIVLVTQVPWIPPQADLALTMDNGHIQDIERNIGVVRKPVAPESTRLEGESSNGATSPTTDDTKKPTATTTPPPPQEDDKIAEEMGASGRVSRLVALQYIKYYGGPLFLMALVVVNLLTNFMSLGTTYWLSIWVDAYGKNKYVDVAFYAGVYAIVSLLYSALEAAEYLVYIRGSWKAARQLHKSLLRGVLSAPISWWKDIPVGRVVNRFSRDIKSMDNNIGDMLYIVADTAVGILFRVGAASSILPIFMLPALFSVSIGVFCGEMYTRAGIVLQRIVRAAHSPVFSQYSDSMTGLTVIRSQQNMPVIFCNKLAQRMRPLSRAQEASFNSNRWIAVRVDAVTAFVSLCAGIIAVWKSSSLGAGLVGFSLSNITGLSGYILMLVRCLNQLEVEFQGFQRVEEYIKLEPEEKPESTEGTLVAPAGPLTHAVPADWPRTGSVELRNVTIRYDPDGPDILKDINLKFEAGERVAVIGRTGSGKSTLVLSLLRFTHIVSGQILYDGIDITTIPRKRLRQALTVIPQEAVLFNGTLQTNLDPSGSVPPDILENALESCHGIASFQYRGKDTTSNPSDSSPDSDTEQPTEQTPLLSSSASTVADNGTTNKAGTLTLSMKVTAKGENFSHGQRQVLSLCRALIRKSRLMLLDEATASMDYETDRGVQSVLRSELKSDSQSSTRTLVTIAHRLQTIIDYDKVVVLGGGRVLEFGSPRELYSRKKDFWDMVKHSGEQKVLSRYLEGDDGEDGNDDDGDTEVGSDGTGTGTGTGNGTGNGNGNGVDGLI</sequence>
<evidence type="ECO:0000259" key="11">
    <source>
        <dbReference type="PROSITE" id="PS50893"/>
    </source>
</evidence>
<dbReference type="SMART" id="SM00382">
    <property type="entry name" value="AAA"/>
    <property type="match status" value="2"/>
</dbReference>
<feature type="transmembrane region" description="Helical" evidence="10">
    <location>
        <begin position="146"/>
        <end position="165"/>
    </location>
</feature>
<accession>A0AAJ0F9X7</accession>
<evidence type="ECO:0000256" key="8">
    <source>
        <dbReference type="ARBA" id="ARBA00023136"/>
    </source>
</evidence>
<proteinExistence type="predicted"/>
<protein>
    <submittedName>
        <fullName evidence="13">Multidrug resistance-associated protein</fullName>
    </submittedName>
</protein>
<evidence type="ECO:0000256" key="1">
    <source>
        <dbReference type="ARBA" id="ARBA00004141"/>
    </source>
</evidence>
<dbReference type="GO" id="GO:0140359">
    <property type="term" value="F:ABC-type transporter activity"/>
    <property type="evidence" value="ECO:0007669"/>
    <property type="project" value="InterPro"/>
</dbReference>
<feature type="compositionally biased region" description="Acidic residues" evidence="9">
    <location>
        <begin position="1525"/>
        <end position="1540"/>
    </location>
</feature>
<evidence type="ECO:0000256" key="2">
    <source>
        <dbReference type="ARBA" id="ARBA00022448"/>
    </source>
</evidence>
<feature type="transmembrane region" description="Helical" evidence="10">
    <location>
        <begin position="324"/>
        <end position="341"/>
    </location>
</feature>
<feature type="region of interest" description="Disordered" evidence="9">
    <location>
        <begin position="1522"/>
        <end position="1567"/>
    </location>
</feature>
<dbReference type="CDD" id="cd03244">
    <property type="entry name" value="ABCC_MRP_domain2"/>
    <property type="match status" value="1"/>
</dbReference>
<dbReference type="PANTHER" id="PTHR24223:SF356">
    <property type="entry name" value="ATP-BINDING CASSETTE TRANSPORTER ABC4"/>
    <property type="match status" value="1"/>
</dbReference>
<feature type="transmembrane region" description="Helical" evidence="10">
    <location>
        <begin position="897"/>
        <end position="923"/>
    </location>
</feature>
<dbReference type="InterPro" id="IPR050173">
    <property type="entry name" value="ABC_transporter_C-like"/>
</dbReference>
<dbReference type="Pfam" id="PF00005">
    <property type="entry name" value="ABC_tran"/>
    <property type="match status" value="2"/>
</dbReference>
<dbReference type="Proteomes" id="UP001239445">
    <property type="component" value="Unassembled WGS sequence"/>
</dbReference>
<feature type="transmembrane region" description="Helical" evidence="10">
    <location>
        <begin position="1034"/>
        <end position="1056"/>
    </location>
</feature>
<evidence type="ECO:0000256" key="9">
    <source>
        <dbReference type="SAM" id="MobiDB-lite"/>
    </source>
</evidence>
<evidence type="ECO:0000256" key="5">
    <source>
        <dbReference type="ARBA" id="ARBA00022741"/>
    </source>
</evidence>
<dbReference type="CDD" id="cd18604">
    <property type="entry name" value="ABC_6TM_VMR1_D2_like"/>
    <property type="match status" value="1"/>
</dbReference>
<evidence type="ECO:0000256" key="7">
    <source>
        <dbReference type="ARBA" id="ARBA00022989"/>
    </source>
</evidence>
<dbReference type="CDD" id="cd18596">
    <property type="entry name" value="ABC_6TM_VMR1_D1_like"/>
    <property type="match status" value="1"/>
</dbReference>
<evidence type="ECO:0000256" key="10">
    <source>
        <dbReference type="SAM" id="Phobius"/>
    </source>
</evidence>
<feature type="compositionally biased region" description="Polar residues" evidence="9">
    <location>
        <begin position="1372"/>
        <end position="1392"/>
    </location>
</feature>
<feature type="transmembrane region" description="Helical" evidence="10">
    <location>
        <begin position="177"/>
        <end position="196"/>
    </location>
</feature>
<dbReference type="InterPro" id="IPR003593">
    <property type="entry name" value="AAA+_ATPase"/>
</dbReference>
<feature type="compositionally biased region" description="Gly residues" evidence="9">
    <location>
        <begin position="1543"/>
        <end position="1567"/>
    </location>
</feature>
<evidence type="ECO:0000259" key="12">
    <source>
        <dbReference type="PROSITE" id="PS50929"/>
    </source>
</evidence>
<keyword evidence="3 10" id="KW-0812">Transmembrane</keyword>
<dbReference type="CDD" id="cd03250">
    <property type="entry name" value="ABCC_MRP_domain1"/>
    <property type="match status" value="1"/>
</dbReference>
<evidence type="ECO:0000313" key="13">
    <source>
        <dbReference type="EMBL" id="KAK1755818.1"/>
    </source>
</evidence>
<dbReference type="InterPro" id="IPR027417">
    <property type="entry name" value="P-loop_NTPase"/>
</dbReference>
<feature type="transmembrane region" description="Helical" evidence="10">
    <location>
        <begin position="51"/>
        <end position="68"/>
    </location>
</feature>
<gene>
    <name evidence="13" type="ORF">QBC47DRAFT_197541</name>
</gene>
<dbReference type="Gene3D" id="1.20.1560.10">
    <property type="entry name" value="ABC transporter type 1, transmembrane domain"/>
    <property type="match status" value="2"/>
</dbReference>
<comment type="subcellular location">
    <subcellularLocation>
        <location evidence="1">Membrane</location>
        <topology evidence="1">Multi-pass membrane protein</topology>
    </subcellularLocation>
</comment>
<dbReference type="GO" id="GO:0016887">
    <property type="term" value="F:ATP hydrolysis activity"/>
    <property type="evidence" value="ECO:0007669"/>
    <property type="project" value="InterPro"/>
</dbReference>
<dbReference type="GO" id="GO:0016020">
    <property type="term" value="C:membrane"/>
    <property type="evidence" value="ECO:0007669"/>
    <property type="project" value="UniProtKB-SubCell"/>
</dbReference>
<reference evidence="13" key="1">
    <citation type="submission" date="2023-06" db="EMBL/GenBank/DDBJ databases">
        <title>Genome-scale phylogeny and comparative genomics of the fungal order Sordariales.</title>
        <authorList>
            <consortium name="Lawrence Berkeley National Laboratory"/>
            <person name="Hensen N."/>
            <person name="Bonometti L."/>
            <person name="Westerberg I."/>
            <person name="Brannstrom I.O."/>
            <person name="Guillou S."/>
            <person name="Cros-Aarteil S."/>
            <person name="Calhoun S."/>
            <person name="Haridas S."/>
            <person name="Kuo A."/>
            <person name="Mondo S."/>
            <person name="Pangilinan J."/>
            <person name="Riley R."/>
            <person name="Labutti K."/>
            <person name="Andreopoulos B."/>
            <person name="Lipzen A."/>
            <person name="Chen C."/>
            <person name="Yanf M."/>
            <person name="Daum C."/>
            <person name="Ng V."/>
            <person name="Clum A."/>
            <person name="Steindorff A."/>
            <person name="Ohm R."/>
            <person name="Martin F."/>
            <person name="Silar P."/>
            <person name="Natvig D."/>
            <person name="Lalanne C."/>
            <person name="Gautier V."/>
            <person name="Ament-Velasquez S.L."/>
            <person name="Kruys A."/>
            <person name="Hutchinson M.I."/>
            <person name="Powell A.J."/>
            <person name="Barry K."/>
            <person name="Miller A.N."/>
            <person name="Grigoriev I.V."/>
            <person name="Debuchy R."/>
            <person name="Gladieux P."/>
            <person name="Thoren M.H."/>
            <person name="Johannesson H."/>
        </authorList>
    </citation>
    <scope>NUCLEOTIDE SEQUENCE</scope>
    <source>
        <strain evidence="13">PSN4</strain>
    </source>
</reference>
<name>A0AAJ0F9X7_9PEZI</name>
<dbReference type="PROSITE" id="PS50929">
    <property type="entry name" value="ABC_TM1F"/>
    <property type="match status" value="2"/>
</dbReference>
<keyword evidence="14" id="KW-1185">Reference proteome</keyword>
<dbReference type="PROSITE" id="PS00211">
    <property type="entry name" value="ABC_TRANSPORTER_1"/>
    <property type="match status" value="2"/>
</dbReference>
<evidence type="ECO:0000313" key="14">
    <source>
        <dbReference type="Proteomes" id="UP001239445"/>
    </source>
</evidence>
<feature type="transmembrane region" description="Helical" evidence="10">
    <location>
        <begin position="115"/>
        <end position="134"/>
    </location>
</feature>
<feature type="domain" description="ABC transporter" evidence="11">
    <location>
        <begin position="1228"/>
        <end position="1512"/>
    </location>
</feature>
<feature type="transmembrane region" description="Helical" evidence="10">
    <location>
        <begin position="88"/>
        <end position="109"/>
    </location>
</feature>
<evidence type="ECO:0000256" key="6">
    <source>
        <dbReference type="ARBA" id="ARBA00022840"/>
    </source>
</evidence>
<keyword evidence="8 10" id="KW-0472">Membrane</keyword>
<feature type="transmembrane region" description="Helical" evidence="10">
    <location>
        <begin position="935"/>
        <end position="960"/>
    </location>
</feature>
<dbReference type="SUPFAM" id="SSF52540">
    <property type="entry name" value="P-loop containing nucleoside triphosphate hydrolases"/>
    <property type="match status" value="2"/>
</dbReference>
<feature type="transmembrane region" description="Helical" evidence="10">
    <location>
        <begin position="447"/>
        <end position="465"/>
    </location>
</feature>
<feature type="transmembrane region" description="Helical" evidence="10">
    <location>
        <begin position="423"/>
        <end position="441"/>
    </location>
</feature>
<dbReference type="Pfam" id="PF00664">
    <property type="entry name" value="ABC_membrane"/>
    <property type="match status" value="2"/>
</dbReference>
<feature type="region of interest" description="Disordered" evidence="9">
    <location>
        <begin position="832"/>
        <end position="870"/>
    </location>
</feature>
<organism evidence="13 14">
    <name type="scientific">Echria macrotheca</name>
    <dbReference type="NCBI Taxonomy" id="438768"/>
    <lineage>
        <taxon>Eukaryota</taxon>
        <taxon>Fungi</taxon>
        <taxon>Dikarya</taxon>
        <taxon>Ascomycota</taxon>
        <taxon>Pezizomycotina</taxon>
        <taxon>Sordariomycetes</taxon>
        <taxon>Sordariomycetidae</taxon>
        <taxon>Sordariales</taxon>
        <taxon>Schizotheciaceae</taxon>
        <taxon>Echria</taxon>
    </lineage>
</organism>
<dbReference type="SUPFAM" id="SSF90123">
    <property type="entry name" value="ABC transporter transmembrane region"/>
    <property type="match status" value="2"/>
</dbReference>
<evidence type="ECO:0000256" key="3">
    <source>
        <dbReference type="ARBA" id="ARBA00022692"/>
    </source>
</evidence>
<dbReference type="InterPro" id="IPR036640">
    <property type="entry name" value="ABC1_TM_sf"/>
</dbReference>
<keyword evidence="6" id="KW-0067">ATP-binding</keyword>
<dbReference type="EMBL" id="MU839833">
    <property type="protein sequence ID" value="KAK1755818.1"/>
    <property type="molecule type" value="Genomic_DNA"/>
</dbReference>
<dbReference type="GO" id="GO:0005524">
    <property type="term" value="F:ATP binding"/>
    <property type="evidence" value="ECO:0007669"/>
    <property type="project" value="UniProtKB-KW"/>
</dbReference>
<feature type="compositionally biased region" description="Low complexity" evidence="9">
    <location>
        <begin position="845"/>
        <end position="860"/>
    </location>
</feature>
<dbReference type="Gene3D" id="3.40.50.300">
    <property type="entry name" value="P-loop containing nucleotide triphosphate hydrolases"/>
    <property type="match status" value="2"/>
</dbReference>
<keyword evidence="2" id="KW-0813">Transport</keyword>
<keyword evidence="5" id="KW-0547">Nucleotide-binding</keyword>
<dbReference type="InterPro" id="IPR003439">
    <property type="entry name" value="ABC_transporter-like_ATP-bd"/>
</dbReference>
<feature type="domain" description="ABC transmembrane type-1" evidence="12">
    <location>
        <begin position="302"/>
        <end position="589"/>
    </location>
</feature>
<feature type="domain" description="ABC transporter" evidence="11">
    <location>
        <begin position="615"/>
        <end position="838"/>
    </location>
</feature>
<dbReference type="PROSITE" id="PS50893">
    <property type="entry name" value="ABC_TRANSPORTER_2"/>
    <property type="match status" value="2"/>
</dbReference>
<dbReference type="GO" id="GO:0005737">
    <property type="term" value="C:cytoplasm"/>
    <property type="evidence" value="ECO:0007669"/>
    <property type="project" value="UniProtKB-ARBA"/>
</dbReference>
<dbReference type="InterPro" id="IPR017871">
    <property type="entry name" value="ABC_transporter-like_CS"/>
</dbReference>
<feature type="transmembrane region" description="Helical" evidence="10">
    <location>
        <begin position="1123"/>
        <end position="1144"/>
    </location>
</feature>